<keyword evidence="2" id="KW-1185">Reference proteome</keyword>
<gene>
    <name evidence="1" type="ORF">BpHYR1_050443</name>
</gene>
<accession>A0A3M7R8D8</accession>
<reference evidence="1 2" key="1">
    <citation type="journal article" date="2018" name="Sci. Rep.">
        <title>Genomic signatures of local adaptation to the degree of environmental predictability in rotifers.</title>
        <authorList>
            <person name="Franch-Gras L."/>
            <person name="Hahn C."/>
            <person name="Garcia-Roger E.M."/>
            <person name="Carmona M.J."/>
            <person name="Serra M."/>
            <person name="Gomez A."/>
        </authorList>
    </citation>
    <scope>NUCLEOTIDE SEQUENCE [LARGE SCALE GENOMIC DNA]</scope>
    <source>
        <strain evidence="1">HYR1</strain>
    </source>
</reference>
<dbReference type="AlphaFoldDB" id="A0A3M7R8D8"/>
<evidence type="ECO:0000313" key="2">
    <source>
        <dbReference type="Proteomes" id="UP000276133"/>
    </source>
</evidence>
<dbReference type="EMBL" id="REGN01003976">
    <property type="protein sequence ID" value="RNA19790.1"/>
    <property type="molecule type" value="Genomic_DNA"/>
</dbReference>
<name>A0A3M7R8D8_BRAPC</name>
<proteinExistence type="predicted"/>
<comment type="caution">
    <text evidence="1">The sequence shown here is derived from an EMBL/GenBank/DDBJ whole genome shotgun (WGS) entry which is preliminary data.</text>
</comment>
<organism evidence="1 2">
    <name type="scientific">Brachionus plicatilis</name>
    <name type="common">Marine rotifer</name>
    <name type="synonym">Brachionus muelleri</name>
    <dbReference type="NCBI Taxonomy" id="10195"/>
    <lineage>
        <taxon>Eukaryota</taxon>
        <taxon>Metazoa</taxon>
        <taxon>Spiralia</taxon>
        <taxon>Gnathifera</taxon>
        <taxon>Rotifera</taxon>
        <taxon>Eurotatoria</taxon>
        <taxon>Monogononta</taxon>
        <taxon>Pseudotrocha</taxon>
        <taxon>Ploima</taxon>
        <taxon>Brachionidae</taxon>
        <taxon>Brachionus</taxon>
    </lineage>
</organism>
<sequence>MSKNKRKIARRLIKTGKESTFKVIKVQQRRIFVQFENALTEIINAYEKLNDVTGFGLEYF</sequence>
<protein>
    <submittedName>
        <fullName evidence="1">Uncharacterized protein</fullName>
    </submittedName>
</protein>
<evidence type="ECO:0000313" key="1">
    <source>
        <dbReference type="EMBL" id="RNA19790.1"/>
    </source>
</evidence>
<dbReference type="Proteomes" id="UP000276133">
    <property type="component" value="Unassembled WGS sequence"/>
</dbReference>